<dbReference type="PIRSF" id="PIRSF037238">
    <property type="entry name" value="Carboxypeptidase_G2"/>
    <property type="match status" value="1"/>
</dbReference>
<evidence type="ECO:0000259" key="4">
    <source>
        <dbReference type="Pfam" id="PF07687"/>
    </source>
</evidence>
<proteinExistence type="predicted"/>
<dbReference type="InterPro" id="IPR017150">
    <property type="entry name" value="Pept_M20_glutamate_carboxypep"/>
</dbReference>
<sequence length="396" mass="41036">MHETLENTASQAPSAPTAPALAWLTGQGQAMQDLLQKVVNIDSGSRDEAGVTAVAHALAERLRAAGVPVQFEPVPGYGVLLHAQVTPDEAAGKGAPIILMGHMDTVYPAGTVARRPFRVEDGRAYGPGVADMKSGLVLNVFVAEAFARCGGLAAPLHLFFSCDEEIGSPATRDLIMDKVRGARAVFNAEPGRVSGNVVTSRKGSMVVEFEVTGVAAHAGINHAAGASAIEALARKTLALHALTDPATGVTCNVGVVQGGIVPNMVAPHAKAEVDLRFTADTDPDALLERVRAIVEEASVPRTQGRITTARRTLPMKPTPDYLLALYQQGASALGFEVQGEFTGGAADSGLTASVGVPTLCATGPVGGHPHTEREYCELSTFVPRAQAVALAVLGHP</sequence>
<evidence type="ECO:0000256" key="1">
    <source>
        <dbReference type="ARBA" id="ARBA00022723"/>
    </source>
</evidence>
<dbReference type="InterPro" id="IPR050072">
    <property type="entry name" value="Peptidase_M20A"/>
</dbReference>
<dbReference type="GO" id="GO:0016787">
    <property type="term" value="F:hydrolase activity"/>
    <property type="evidence" value="ECO:0007669"/>
    <property type="project" value="UniProtKB-KW"/>
</dbReference>
<feature type="active site" evidence="3">
    <location>
        <position position="104"/>
    </location>
</feature>
<evidence type="ECO:0000256" key="3">
    <source>
        <dbReference type="PIRSR" id="PIRSR037238-1"/>
    </source>
</evidence>
<name>A0A235EN97_9BURK</name>
<dbReference type="AlphaFoldDB" id="A0A235EN97"/>
<dbReference type="OrthoDB" id="9776600at2"/>
<keyword evidence="6" id="KW-1185">Reference proteome</keyword>
<dbReference type="Gene3D" id="3.40.630.10">
    <property type="entry name" value="Zn peptidases"/>
    <property type="match status" value="1"/>
</dbReference>
<organism evidence="5 6">
    <name type="scientific">Acidovorax kalamii</name>
    <dbReference type="NCBI Taxonomy" id="2004485"/>
    <lineage>
        <taxon>Bacteria</taxon>
        <taxon>Pseudomonadati</taxon>
        <taxon>Pseudomonadota</taxon>
        <taxon>Betaproteobacteria</taxon>
        <taxon>Burkholderiales</taxon>
        <taxon>Comamonadaceae</taxon>
        <taxon>Acidovorax</taxon>
    </lineage>
</organism>
<comment type="caution">
    <text evidence="5">The sequence shown here is derived from an EMBL/GenBank/DDBJ whole genome shotgun (WGS) entry which is preliminary data.</text>
</comment>
<keyword evidence="2" id="KW-0378">Hydrolase</keyword>
<evidence type="ECO:0000313" key="6">
    <source>
        <dbReference type="Proteomes" id="UP000215441"/>
    </source>
</evidence>
<feature type="domain" description="Peptidase M20 dimerisation" evidence="4">
    <location>
        <begin position="200"/>
        <end position="299"/>
    </location>
</feature>
<dbReference type="Pfam" id="PF07687">
    <property type="entry name" value="M20_dimer"/>
    <property type="match status" value="1"/>
</dbReference>
<dbReference type="Gene3D" id="3.30.70.360">
    <property type="match status" value="1"/>
</dbReference>
<keyword evidence="1" id="KW-0479">Metal-binding</keyword>
<evidence type="ECO:0000256" key="2">
    <source>
        <dbReference type="ARBA" id="ARBA00022801"/>
    </source>
</evidence>
<dbReference type="PANTHER" id="PTHR43808:SF9">
    <property type="entry name" value="BLL0789 PROTEIN"/>
    <property type="match status" value="1"/>
</dbReference>
<dbReference type="RefSeq" id="WP_094288749.1">
    <property type="nucleotide sequence ID" value="NZ_NOIG01000006.1"/>
</dbReference>
<dbReference type="InterPro" id="IPR002933">
    <property type="entry name" value="Peptidase_M20"/>
</dbReference>
<accession>A0A235EN97</accession>
<dbReference type="InterPro" id="IPR011650">
    <property type="entry name" value="Peptidase_M20_dimer"/>
</dbReference>
<dbReference type="GO" id="GO:0046872">
    <property type="term" value="F:metal ion binding"/>
    <property type="evidence" value="ECO:0007669"/>
    <property type="project" value="UniProtKB-KW"/>
</dbReference>
<dbReference type="EMBL" id="NOIG01000006">
    <property type="protein sequence ID" value="OYD50233.1"/>
    <property type="molecule type" value="Genomic_DNA"/>
</dbReference>
<dbReference type="SUPFAM" id="SSF55031">
    <property type="entry name" value="Bacterial exopeptidase dimerisation domain"/>
    <property type="match status" value="1"/>
</dbReference>
<dbReference type="CDD" id="cd03885">
    <property type="entry name" value="M20_CPDG2"/>
    <property type="match status" value="1"/>
</dbReference>
<dbReference type="PANTHER" id="PTHR43808">
    <property type="entry name" value="ACETYLORNITHINE DEACETYLASE"/>
    <property type="match status" value="1"/>
</dbReference>
<gene>
    <name evidence="5" type="ORF">CBY09_09200</name>
</gene>
<dbReference type="Proteomes" id="UP000215441">
    <property type="component" value="Unassembled WGS sequence"/>
</dbReference>
<reference evidence="5 6" key="1">
    <citation type="submission" date="2017-07" db="EMBL/GenBank/DDBJ databases">
        <title>Acidovorax KNDSW TSA 6 genome sequence and assembly.</title>
        <authorList>
            <person name="Mayilraj S."/>
        </authorList>
    </citation>
    <scope>NUCLEOTIDE SEQUENCE [LARGE SCALE GENOMIC DNA]</scope>
    <source>
        <strain evidence="5 6">KNDSW-TSA6</strain>
    </source>
</reference>
<dbReference type="SUPFAM" id="SSF53187">
    <property type="entry name" value="Zn-dependent exopeptidases"/>
    <property type="match status" value="1"/>
</dbReference>
<dbReference type="InterPro" id="IPR036264">
    <property type="entry name" value="Bact_exopeptidase_dim_dom"/>
</dbReference>
<evidence type="ECO:0000313" key="5">
    <source>
        <dbReference type="EMBL" id="OYD50233.1"/>
    </source>
</evidence>
<feature type="active site" description="Proton acceptor" evidence="3">
    <location>
        <position position="164"/>
    </location>
</feature>
<dbReference type="Pfam" id="PF01546">
    <property type="entry name" value="Peptidase_M20"/>
    <property type="match status" value="1"/>
</dbReference>
<protein>
    <submittedName>
        <fullName evidence="5">Peptidase M20</fullName>
    </submittedName>
</protein>